<dbReference type="EMBL" id="MK524496">
    <property type="protein sequence ID" value="QBI96923.1"/>
    <property type="molecule type" value="Genomic_DNA"/>
</dbReference>
<dbReference type="Proteomes" id="UP000292543">
    <property type="component" value="Segment"/>
</dbReference>
<gene>
    <name evidence="1" type="primary">38</name>
    <name evidence="1" type="ORF">SEA_VERACRUZ_38</name>
</gene>
<evidence type="ECO:0000313" key="2">
    <source>
        <dbReference type="Proteomes" id="UP000292543"/>
    </source>
</evidence>
<evidence type="ECO:0000313" key="1">
    <source>
        <dbReference type="EMBL" id="QBI96923.1"/>
    </source>
</evidence>
<accession>A0A481VTH3</accession>
<proteinExistence type="predicted"/>
<organism evidence="1 2">
    <name type="scientific">Mycobacterium phage Veracruz</name>
    <dbReference type="NCBI Taxonomy" id="2530154"/>
    <lineage>
        <taxon>Viruses</taxon>
        <taxon>Duplodnaviria</taxon>
        <taxon>Heunggongvirae</taxon>
        <taxon>Uroviricota</taxon>
        <taxon>Caudoviricetes</taxon>
        <taxon>Veracruzvirus</taxon>
        <taxon>Veracruzvirus veracruz</taxon>
    </lineage>
</organism>
<sequence length="79" mass="9405">MAEPVFVIEKRDDGQLWATFRGEDWGLLTEPQFDFRMDSYSTECEVSFRMIHRPKPKPDPKKKSYTYRLGLRKPGKDYS</sequence>
<dbReference type="KEGG" id="vg:64868171"/>
<dbReference type="GeneID" id="64868171"/>
<dbReference type="RefSeq" id="YP_010060314.1">
    <property type="nucleotide sequence ID" value="NC_054770.1"/>
</dbReference>
<keyword evidence="2" id="KW-1185">Reference proteome</keyword>
<protein>
    <submittedName>
        <fullName evidence="1">Uncharacterized protein</fullName>
    </submittedName>
</protein>
<reference evidence="1 2" key="1">
    <citation type="submission" date="2019-02" db="EMBL/GenBank/DDBJ databases">
        <authorList>
            <person name="Martinez-Pineda D."/>
            <person name="Wolyniak M.J."/>
            <person name="Kistler A."/>
            <person name="Garlena R.A."/>
            <person name="Russell D.A."/>
            <person name="Pope W.H."/>
            <person name="Jacobs-Sera D."/>
            <person name="Hatfull G.F."/>
        </authorList>
    </citation>
    <scope>NUCLEOTIDE SEQUENCE [LARGE SCALE GENOMIC DNA]</scope>
</reference>
<name>A0A481VTH3_9CAUD</name>